<dbReference type="Proteomes" id="UP000199144">
    <property type="component" value="Unassembled WGS sequence"/>
</dbReference>
<dbReference type="InterPro" id="IPR029069">
    <property type="entry name" value="HotDog_dom_sf"/>
</dbReference>
<dbReference type="STRING" id="254406.SAMN04488042_102212"/>
<keyword evidence="1" id="KW-0378">Hydrolase</keyword>
<dbReference type="PANTHER" id="PTHR31793">
    <property type="entry name" value="4-HYDROXYBENZOYL-COA THIOESTERASE FAMILY MEMBER"/>
    <property type="match status" value="1"/>
</dbReference>
<proteinExistence type="predicted"/>
<dbReference type="PANTHER" id="PTHR31793:SF2">
    <property type="entry name" value="BLR1345 PROTEIN"/>
    <property type="match status" value="1"/>
</dbReference>
<evidence type="ECO:0000313" key="2">
    <source>
        <dbReference type="Proteomes" id="UP000199144"/>
    </source>
</evidence>
<sequence>MFDAPFMSGFMEVEKDWIDYNGHLNMAYYNVLFDRGVDQIWDQLGFGPDYLERTGCTTFSAEFHICYVREVHLGDRLRASFQLLDHDDKSFHFYQELIHEDGWISATGEGLGLHIDQSGPRVAAMPEPILTNVKALRAAHATLPRPDRVGRQMGIRHK</sequence>
<protein>
    <submittedName>
        <fullName evidence="1">Acyl-CoA thioester hydrolase</fullName>
    </submittedName>
</protein>
<dbReference type="SUPFAM" id="SSF54637">
    <property type="entry name" value="Thioesterase/thiol ester dehydrase-isomerase"/>
    <property type="match status" value="1"/>
</dbReference>
<keyword evidence="2" id="KW-1185">Reference proteome</keyword>
<dbReference type="CDD" id="cd00586">
    <property type="entry name" value="4HBT"/>
    <property type="match status" value="1"/>
</dbReference>
<evidence type="ECO:0000313" key="1">
    <source>
        <dbReference type="EMBL" id="SFL93927.1"/>
    </source>
</evidence>
<organism evidence="1 2">
    <name type="scientific">Shimia aestuarii</name>
    <dbReference type="NCBI Taxonomy" id="254406"/>
    <lineage>
        <taxon>Bacteria</taxon>
        <taxon>Pseudomonadati</taxon>
        <taxon>Pseudomonadota</taxon>
        <taxon>Alphaproteobacteria</taxon>
        <taxon>Rhodobacterales</taxon>
        <taxon>Roseobacteraceae</taxon>
    </lineage>
</organism>
<dbReference type="OrthoDB" id="9803287at2"/>
<dbReference type="RefSeq" id="WP_093093055.1">
    <property type="nucleotide sequence ID" value="NZ_FOTQ01000002.1"/>
</dbReference>
<dbReference type="InterPro" id="IPR050563">
    <property type="entry name" value="4-hydroxybenzoyl-CoA_TE"/>
</dbReference>
<dbReference type="Pfam" id="PF13279">
    <property type="entry name" value="4HBT_2"/>
    <property type="match status" value="1"/>
</dbReference>
<dbReference type="Gene3D" id="3.10.129.10">
    <property type="entry name" value="Hotdog Thioesterase"/>
    <property type="match status" value="1"/>
</dbReference>
<dbReference type="EMBL" id="FOTQ01000002">
    <property type="protein sequence ID" value="SFL93927.1"/>
    <property type="molecule type" value="Genomic_DNA"/>
</dbReference>
<dbReference type="GO" id="GO:0047617">
    <property type="term" value="F:fatty acyl-CoA hydrolase activity"/>
    <property type="evidence" value="ECO:0007669"/>
    <property type="project" value="TreeGrafter"/>
</dbReference>
<gene>
    <name evidence="1" type="ORF">SAMN04488042_102212</name>
</gene>
<accession>A0A1I4LTL0</accession>
<reference evidence="1 2" key="1">
    <citation type="submission" date="2016-10" db="EMBL/GenBank/DDBJ databases">
        <authorList>
            <person name="de Groot N.N."/>
        </authorList>
    </citation>
    <scope>NUCLEOTIDE SEQUENCE [LARGE SCALE GENOMIC DNA]</scope>
    <source>
        <strain evidence="1 2">DSM 15283</strain>
    </source>
</reference>
<dbReference type="AlphaFoldDB" id="A0A1I4LTL0"/>
<name>A0A1I4LTL0_9RHOB</name>